<keyword evidence="7" id="KW-0325">Glycoprotein</keyword>
<dbReference type="RefSeq" id="XP_010513108.1">
    <property type="nucleotide sequence ID" value="XM_010514806.1"/>
</dbReference>
<gene>
    <name evidence="11" type="primary">LOC104789053</name>
</gene>
<evidence type="ECO:0000256" key="2">
    <source>
        <dbReference type="ARBA" id="ARBA00010271"/>
    </source>
</evidence>
<evidence type="ECO:0000256" key="1">
    <source>
        <dbReference type="ARBA" id="ARBA00004323"/>
    </source>
</evidence>
<dbReference type="Proteomes" id="UP000694864">
    <property type="component" value="Chromosome 5"/>
</dbReference>
<dbReference type="GO" id="GO:0016757">
    <property type="term" value="F:glycosyltransferase activity"/>
    <property type="evidence" value="ECO:0007669"/>
    <property type="project" value="UniProtKB-KW"/>
</dbReference>
<keyword evidence="8" id="KW-0472">Membrane</keyword>
<evidence type="ECO:0000256" key="7">
    <source>
        <dbReference type="ARBA" id="ARBA00023180"/>
    </source>
</evidence>
<evidence type="ECO:0000313" key="10">
    <source>
        <dbReference type="Proteomes" id="UP000694864"/>
    </source>
</evidence>
<evidence type="ECO:0000256" key="4">
    <source>
        <dbReference type="ARBA" id="ARBA00022679"/>
    </source>
</evidence>
<keyword evidence="3 11" id="KW-0328">Glycosyltransferase</keyword>
<dbReference type="Pfam" id="PF03016">
    <property type="entry name" value="Exostosin_GT47"/>
    <property type="match status" value="1"/>
</dbReference>
<name>A0ABM0ZB73_CAMSA</name>
<evidence type="ECO:0000256" key="6">
    <source>
        <dbReference type="ARBA" id="ARBA00023034"/>
    </source>
</evidence>
<feature type="transmembrane region" description="Helical" evidence="8">
    <location>
        <begin position="20"/>
        <end position="46"/>
    </location>
</feature>
<comment type="subcellular location">
    <subcellularLocation>
        <location evidence="1">Golgi apparatus membrane</location>
        <topology evidence="1">Single-pass type II membrane protein</topology>
    </subcellularLocation>
</comment>
<accession>A0ABM0ZB73</accession>
<feature type="domain" description="Exostosin GT47" evidence="9">
    <location>
        <begin position="66"/>
        <end position="408"/>
    </location>
</feature>
<dbReference type="InterPro" id="IPR040911">
    <property type="entry name" value="Exostosin_GT47"/>
</dbReference>
<evidence type="ECO:0000256" key="5">
    <source>
        <dbReference type="ARBA" id="ARBA00022968"/>
    </source>
</evidence>
<comment type="similarity">
    <text evidence="2">Belongs to the glycosyltransferase 47 family.</text>
</comment>
<dbReference type="InterPro" id="IPR004263">
    <property type="entry name" value="Exostosin"/>
</dbReference>
<keyword evidence="6" id="KW-0333">Golgi apparatus</keyword>
<keyword evidence="5" id="KW-0735">Signal-anchor</keyword>
<keyword evidence="4" id="KW-0808">Transferase</keyword>
<reference evidence="11" key="2">
    <citation type="submission" date="2025-08" db="UniProtKB">
        <authorList>
            <consortium name="RefSeq"/>
        </authorList>
    </citation>
    <scope>IDENTIFICATION</scope>
    <source>
        <tissue evidence="11">Leaf</tissue>
    </source>
</reference>
<keyword evidence="8" id="KW-0812">Transmembrane</keyword>
<keyword evidence="8" id="KW-1133">Transmembrane helix</keyword>
<organism evidence="10 11">
    <name type="scientific">Camelina sativa</name>
    <name type="common">False flax</name>
    <name type="synonym">Myagrum sativum</name>
    <dbReference type="NCBI Taxonomy" id="90675"/>
    <lineage>
        <taxon>Eukaryota</taxon>
        <taxon>Viridiplantae</taxon>
        <taxon>Streptophyta</taxon>
        <taxon>Embryophyta</taxon>
        <taxon>Tracheophyta</taxon>
        <taxon>Spermatophyta</taxon>
        <taxon>Magnoliopsida</taxon>
        <taxon>eudicotyledons</taxon>
        <taxon>Gunneridae</taxon>
        <taxon>Pentapetalae</taxon>
        <taxon>rosids</taxon>
        <taxon>malvids</taxon>
        <taxon>Brassicales</taxon>
        <taxon>Brassicaceae</taxon>
        <taxon>Camelineae</taxon>
        <taxon>Camelina</taxon>
    </lineage>
</organism>
<evidence type="ECO:0000256" key="3">
    <source>
        <dbReference type="ARBA" id="ARBA00022676"/>
    </source>
</evidence>
<evidence type="ECO:0000256" key="8">
    <source>
        <dbReference type="SAM" id="Phobius"/>
    </source>
</evidence>
<keyword evidence="10" id="KW-1185">Reference proteome</keyword>
<reference evidence="10" key="1">
    <citation type="journal article" date="2014" name="Nat. Commun.">
        <title>The emerging biofuel crop Camelina sativa retains a highly undifferentiated hexaploid genome structure.</title>
        <authorList>
            <person name="Kagale S."/>
            <person name="Koh C."/>
            <person name="Nixon J."/>
            <person name="Bollina V."/>
            <person name="Clarke W.E."/>
            <person name="Tuteja R."/>
            <person name="Spillane C."/>
            <person name="Robinson S.J."/>
            <person name="Links M.G."/>
            <person name="Clarke C."/>
            <person name="Higgins E.E."/>
            <person name="Huebert T."/>
            <person name="Sharpe A.G."/>
            <person name="Parkin I.A."/>
        </authorList>
    </citation>
    <scope>NUCLEOTIDE SEQUENCE [LARGE SCALE GENOMIC DNA]</scope>
    <source>
        <strain evidence="10">cv. DH55</strain>
    </source>
</reference>
<dbReference type="PANTHER" id="PTHR11062:SF262">
    <property type="entry name" value="XYLOGLUCAN GALACTOSYLTRANSFERASE GT13-RELATED"/>
    <property type="match status" value="1"/>
</dbReference>
<proteinExistence type="inferred from homology"/>
<sequence>MEKFNPKMKKIVKKRAPKPLIEILPTPLFSMLLLLHINQIATYLFLSDKDYANITVNDKQGGTDTCAGRYVYIHSLPSRFNDDLIKNCEAYIELRNKCKYLVNSGFGPRILEGDHNHTTRVLTTETGSWYSTNQFMLEVIFREKMRHYECLTNDSSLSSAVFVPFYAGFDVRRFWGYNVKLRDELSEDLAQWLRERPEWKKMYGRDHFFVTGRVGRDFRRVTDQDLDWGNKLMRLPEFENITMLSIETNSWSNNEFAVPYPTYFHPKSRTEVKRWQRQVKMTRRRHLFSFAGANRPEIRESIRGEIIIQCLASQGRCKFLDCDTSSKDCSDPVKVMEVFQDSVFCLQPPGDTPTRRSTFDSILAGCIPVLFSPDSVYNQYRWYFPKDHTKYSVYISEKDVKIGKVSIENMLAGISEEMILKMRSEVEKIIPKIIYTKPGAVGLEKIQGDAFEIAVARVLKRVQDAMDLTTT</sequence>
<evidence type="ECO:0000313" key="11">
    <source>
        <dbReference type="RefSeq" id="XP_010513108.1"/>
    </source>
</evidence>
<dbReference type="GeneID" id="104789053"/>
<dbReference type="PANTHER" id="PTHR11062">
    <property type="entry name" value="EXOSTOSIN HEPARAN SULFATE GLYCOSYLTRANSFERASE -RELATED"/>
    <property type="match status" value="1"/>
</dbReference>
<evidence type="ECO:0000259" key="9">
    <source>
        <dbReference type="Pfam" id="PF03016"/>
    </source>
</evidence>
<protein>
    <submittedName>
        <fullName evidence="11">Probable xyloglucan galactosyltransferase GT13</fullName>
    </submittedName>
</protein>